<feature type="transmembrane region" description="Helical" evidence="6">
    <location>
        <begin position="264"/>
        <end position="285"/>
    </location>
</feature>
<evidence type="ECO:0000313" key="8">
    <source>
        <dbReference type="Proteomes" id="UP000295510"/>
    </source>
</evidence>
<evidence type="ECO:0000313" key="7">
    <source>
        <dbReference type="EMBL" id="TDQ45300.1"/>
    </source>
</evidence>
<evidence type="ECO:0000256" key="3">
    <source>
        <dbReference type="ARBA" id="ARBA00022692"/>
    </source>
</evidence>
<keyword evidence="4 6" id="KW-1133">Transmembrane helix</keyword>
<evidence type="ECO:0000256" key="6">
    <source>
        <dbReference type="SAM" id="Phobius"/>
    </source>
</evidence>
<dbReference type="GO" id="GO:0015658">
    <property type="term" value="F:branched-chain amino acid transmembrane transporter activity"/>
    <property type="evidence" value="ECO:0007669"/>
    <property type="project" value="InterPro"/>
</dbReference>
<name>A0A4R6UES0_9BURK</name>
<feature type="transmembrane region" description="Helical" evidence="6">
    <location>
        <begin position="195"/>
        <end position="213"/>
    </location>
</feature>
<feature type="transmembrane region" description="Helical" evidence="6">
    <location>
        <begin position="93"/>
        <end position="112"/>
    </location>
</feature>
<proteinExistence type="predicted"/>
<reference evidence="7 8" key="1">
    <citation type="submission" date="2019-03" db="EMBL/GenBank/DDBJ databases">
        <title>Genomic Encyclopedia of Type Strains, Phase IV (KMG-IV): sequencing the most valuable type-strain genomes for metagenomic binning, comparative biology and taxonomic classification.</title>
        <authorList>
            <person name="Goeker M."/>
        </authorList>
    </citation>
    <scope>NUCLEOTIDE SEQUENCE [LARGE SCALE GENOMIC DNA]</scope>
    <source>
        <strain evidence="7 8">DSM 19605</strain>
    </source>
</reference>
<feature type="transmembrane region" description="Helical" evidence="6">
    <location>
        <begin position="124"/>
        <end position="141"/>
    </location>
</feature>
<organism evidence="7 8">
    <name type="scientific">Tepidicella xavieri</name>
    <dbReference type="NCBI Taxonomy" id="360241"/>
    <lineage>
        <taxon>Bacteria</taxon>
        <taxon>Pseudomonadati</taxon>
        <taxon>Pseudomonadota</taxon>
        <taxon>Betaproteobacteria</taxon>
        <taxon>Burkholderiales</taxon>
        <taxon>Tepidicella</taxon>
    </lineage>
</organism>
<evidence type="ECO:0000256" key="5">
    <source>
        <dbReference type="ARBA" id="ARBA00023136"/>
    </source>
</evidence>
<dbReference type="Proteomes" id="UP000295510">
    <property type="component" value="Unassembled WGS sequence"/>
</dbReference>
<dbReference type="GO" id="GO:0005886">
    <property type="term" value="C:plasma membrane"/>
    <property type="evidence" value="ECO:0007669"/>
    <property type="project" value="UniProtKB-SubCell"/>
</dbReference>
<feature type="transmembrane region" description="Helical" evidence="6">
    <location>
        <begin position="161"/>
        <end position="183"/>
    </location>
</feature>
<dbReference type="RefSeq" id="WP_133595496.1">
    <property type="nucleotide sequence ID" value="NZ_SNYL01000001.1"/>
</dbReference>
<dbReference type="InterPro" id="IPR043428">
    <property type="entry name" value="LivM-like"/>
</dbReference>
<dbReference type="InterPro" id="IPR001851">
    <property type="entry name" value="ABC_transp_permease"/>
</dbReference>
<dbReference type="PANTHER" id="PTHR30482:SF10">
    <property type="entry name" value="HIGH-AFFINITY BRANCHED-CHAIN AMINO ACID TRANSPORT PROTEIN BRAE"/>
    <property type="match status" value="1"/>
</dbReference>
<feature type="transmembrane region" description="Helical" evidence="6">
    <location>
        <begin position="411"/>
        <end position="429"/>
    </location>
</feature>
<evidence type="ECO:0000256" key="2">
    <source>
        <dbReference type="ARBA" id="ARBA00022475"/>
    </source>
</evidence>
<feature type="transmembrane region" description="Helical" evidence="6">
    <location>
        <begin position="353"/>
        <end position="378"/>
    </location>
</feature>
<feature type="transmembrane region" description="Helical" evidence="6">
    <location>
        <begin position="385"/>
        <end position="405"/>
    </location>
</feature>
<comment type="caution">
    <text evidence="7">The sequence shown here is derived from an EMBL/GenBank/DDBJ whole genome shotgun (WGS) entry which is preliminary data.</text>
</comment>
<feature type="transmembrane region" description="Helical" evidence="6">
    <location>
        <begin position="12"/>
        <end position="31"/>
    </location>
</feature>
<feature type="transmembrane region" description="Helical" evidence="6">
    <location>
        <begin position="60"/>
        <end position="81"/>
    </location>
</feature>
<sequence>MSKLLNQKVQAPMLFALMGLALVLVGTMQSWSLSLTILNYCVIAAIMALGLNVQWGYAGLFNVGLMGFAALGGIAAVLVAMPPTQEAWEAGGAGILTALLMALITTVAAIVAYKKLSPGRTRRLVMAAILVVGYFASRYFFDPAVELIEAVNPAKTGYLGGAGLPILLSWIVGGVLAACAAWLIGKITLGLRSDYLAIATLGISEIILAVLRYEEWLTRGVNNVNGLPRPVPFEIDLVQTAWVQEWSARLGVHVMDFASMVVKLSYLTLSLAVLLLLFWLAQTAIRSPWGRMMRAIRDNETAAEAMGKDVTGRHLQVFVLGSAIVGIAGAMLVTLDGQFTPNSYNPLRFTFLIWVMVIVGGSGNNLGAILGGFLIWFFWVQAEPIGLWLMNVITAGMSAESALRAHLLDSAAHMRLMVMGLILLLTLRFRPRGLLPEREERPHSAVRR</sequence>
<dbReference type="Pfam" id="PF02653">
    <property type="entry name" value="BPD_transp_2"/>
    <property type="match status" value="1"/>
</dbReference>
<accession>A0A4R6UES0</accession>
<keyword evidence="3 6" id="KW-0812">Transmembrane</keyword>
<keyword evidence="2" id="KW-1003">Cell membrane</keyword>
<dbReference type="PANTHER" id="PTHR30482">
    <property type="entry name" value="HIGH-AFFINITY BRANCHED-CHAIN AMINO ACID TRANSPORT SYSTEM PERMEASE"/>
    <property type="match status" value="1"/>
</dbReference>
<dbReference type="AlphaFoldDB" id="A0A4R6UES0"/>
<dbReference type="EMBL" id="SNYL01000001">
    <property type="protein sequence ID" value="TDQ45300.1"/>
    <property type="molecule type" value="Genomic_DNA"/>
</dbReference>
<keyword evidence="5 6" id="KW-0472">Membrane</keyword>
<feature type="transmembrane region" description="Helical" evidence="6">
    <location>
        <begin position="315"/>
        <end position="333"/>
    </location>
</feature>
<dbReference type="OrthoDB" id="9814461at2"/>
<evidence type="ECO:0000256" key="4">
    <source>
        <dbReference type="ARBA" id="ARBA00022989"/>
    </source>
</evidence>
<protein>
    <submittedName>
        <fullName evidence="7">Amino acid/amide ABC transporter membrane protein 2 (HAAT family)</fullName>
    </submittedName>
</protein>
<feature type="transmembrane region" description="Helical" evidence="6">
    <location>
        <begin position="37"/>
        <end position="53"/>
    </location>
</feature>
<evidence type="ECO:0000256" key="1">
    <source>
        <dbReference type="ARBA" id="ARBA00004651"/>
    </source>
</evidence>
<comment type="subcellular location">
    <subcellularLocation>
        <location evidence="1">Cell membrane</location>
        <topology evidence="1">Multi-pass membrane protein</topology>
    </subcellularLocation>
</comment>
<dbReference type="CDD" id="cd06581">
    <property type="entry name" value="TM_PBP1_LivM_like"/>
    <property type="match status" value="1"/>
</dbReference>
<gene>
    <name evidence="7" type="ORF">DFR43_101203</name>
</gene>
<keyword evidence="8" id="KW-1185">Reference proteome</keyword>